<dbReference type="Pfam" id="PF00288">
    <property type="entry name" value="GHMP_kinases_N"/>
    <property type="match status" value="1"/>
</dbReference>
<gene>
    <name evidence="10" type="ORF">METZ01_LOCUS135077</name>
</gene>
<evidence type="ECO:0000256" key="7">
    <source>
        <dbReference type="ARBA" id="ARBA00032554"/>
    </source>
</evidence>
<dbReference type="InterPro" id="IPR013750">
    <property type="entry name" value="GHMP_kinase_C_dom"/>
</dbReference>
<keyword evidence="3" id="KW-0808">Transferase</keyword>
<name>A0A381Z058_9ZZZZ</name>
<dbReference type="GO" id="GO:0016114">
    <property type="term" value="P:terpenoid biosynthetic process"/>
    <property type="evidence" value="ECO:0007669"/>
    <property type="project" value="InterPro"/>
</dbReference>
<dbReference type="Gene3D" id="3.30.70.890">
    <property type="entry name" value="GHMP kinase, C-terminal domain"/>
    <property type="match status" value="1"/>
</dbReference>
<dbReference type="PANTHER" id="PTHR43527:SF2">
    <property type="entry name" value="4-DIPHOSPHOCYTIDYL-2-C-METHYL-D-ERYTHRITOL KINASE, CHLOROPLASTIC"/>
    <property type="match status" value="1"/>
</dbReference>
<evidence type="ECO:0000256" key="2">
    <source>
        <dbReference type="ARBA" id="ARBA00012052"/>
    </source>
</evidence>
<dbReference type="PANTHER" id="PTHR43527">
    <property type="entry name" value="4-DIPHOSPHOCYTIDYL-2-C-METHYL-D-ERYTHRITOL KINASE, CHLOROPLASTIC"/>
    <property type="match status" value="1"/>
</dbReference>
<dbReference type="InterPro" id="IPR014721">
    <property type="entry name" value="Ribsml_uS5_D2-typ_fold_subgr"/>
</dbReference>
<keyword evidence="6" id="KW-0067">ATP-binding</keyword>
<dbReference type="InterPro" id="IPR020568">
    <property type="entry name" value="Ribosomal_Su5_D2-typ_SF"/>
</dbReference>
<organism evidence="10">
    <name type="scientific">marine metagenome</name>
    <dbReference type="NCBI Taxonomy" id="408172"/>
    <lineage>
        <taxon>unclassified sequences</taxon>
        <taxon>metagenomes</taxon>
        <taxon>ecological metagenomes</taxon>
    </lineage>
</organism>
<dbReference type="EC" id="2.7.1.148" evidence="2"/>
<protein>
    <recommendedName>
        <fullName evidence="2">4-(cytidine 5'-diphospho)-2-C-methyl-D-erythritol kinase</fullName>
        <ecNumber evidence="2">2.7.1.148</ecNumber>
    </recommendedName>
    <alternativeName>
        <fullName evidence="7">4-(cytidine-5'-diphospho)-2-C-methyl-D-erythritol kinase</fullName>
    </alternativeName>
</protein>
<dbReference type="SUPFAM" id="SSF55060">
    <property type="entry name" value="GHMP Kinase, C-terminal domain"/>
    <property type="match status" value="1"/>
</dbReference>
<feature type="domain" description="GHMP kinase C-terminal" evidence="9">
    <location>
        <begin position="207"/>
        <end position="272"/>
    </location>
</feature>
<evidence type="ECO:0000256" key="5">
    <source>
        <dbReference type="ARBA" id="ARBA00022777"/>
    </source>
</evidence>
<accession>A0A381Z058</accession>
<dbReference type="SUPFAM" id="SSF54211">
    <property type="entry name" value="Ribosomal protein S5 domain 2-like"/>
    <property type="match status" value="1"/>
</dbReference>
<comment type="similarity">
    <text evidence="1">Belongs to the GHMP kinase family. IspE subfamily.</text>
</comment>
<dbReference type="EMBL" id="UINC01019424">
    <property type="protein sequence ID" value="SVA82223.1"/>
    <property type="molecule type" value="Genomic_DNA"/>
</dbReference>
<dbReference type="GO" id="GO:0005524">
    <property type="term" value="F:ATP binding"/>
    <property type="evidence" value="ECO:0007669"/>
    <property type="project" value="UniProtKB-KW"/>
</dbReference>
<dbReference type="InterPro" id="IPR036554">
    <property type="entry name" value="GHMP_kinase_C_sf"/>
</dbReference>
<dbReference type="Pfam" id="PF08544">
    <property type="entry name" value="GHMP_kinases_C"/>
    <property type="match status" value="1"/>
</dbReference>
<dbReference type="GO" id="GO:0050515">
    <property type="term" value="F:4-(cytidine 5'-diphospho)-2-C-methyl-D-erythritol kinase activity"/>
    <property type="evidence" value="ECO:0007669"/>
    <property type="project" value="UniProtKB-EC"/>
</dbReference>
<feature type="domain" description="GHMP kinase N-terminal" evidence="8">
    <location>
        <begin position="69"/>
        <end position="140"/>
    </location>
</feature>
<proteinExistence type="inferred from homology"/>
<dbReference type="Gene3D" id="3.30.230.10">
    <property type="match status" value="1"/>
</dbReference>
<evidence type="ECO:0000259" key="9">
    <source>
        <dbReference type="Pfam" id="PF08544"/>
    </source>
</evidence>
<keyword evidence="5" id="KW-0418">Kinase</keyword>
<sequence>MKFLKIKSYAKVNLSLNIVGKLRSKKHKIESLVTFVNLYDLIYLRPISLNRHKVYFRGKFAKGISSKNTISKLLQILDKNNLLNNQKFEIKIKKNIPQQSGMGGGSMNAARLINYFYNKKIIKLNKKRLINLANLIGSDVMLGINPKNTILSSSGKLTKFKKKLGFHVLIVKPNFGCSTKLIYSKVRYYSKAKYNNPKQSLLSKKNIINSDNALEKIALKKHPKLIELKLFLLKLSNIIFARMSGSGSSILAYFYSKKAAEIARKEFKKKFNDYWCITAKTI</sequence>
<evidence type="ECO:0000313" key="10">
    <source>
        <dbReference type="EMBL" id="SVA82223.1"/>
    </source>
</evidence>
<dbReference type="AlphaFoldDB" id="A0A381Z058"/>
<evidence type="ECO:0000259" key="8">
    <source>
        <dbReference type="Pfam" id="PF00288"/>
    </source>
</evidence>
<evidence type="ECO:0000256" key="4">
    <source>
        <dbReference type="ARBA" id="ARBA00022741"/>
    </source>
</evidence>
<keyword evidence="4" id="KW-0547">Nucleotide-binding</keyword>
<dbReference type="InterPro" id="IPR006204">
    <property type="entry name" value="GHMP_kinase_N_dom"/>
</dbReference>
<evidence type="ECO:0000256" key="1">
    <source>
        <dbReference type="ARBA" id="ARBA00009684"/>
    </source>
</evidence>
<reference evidence="10" key="1">
    <citation type="submission" date="2018-05" db="EMBL/GenBank/DDBJ databases">
        <authorList>
            <person name="Lanie J.A."/>
            <person name="Ng W.-L."/>
            <person name="Kazmierczak K.M."/>
            <person name="Andrzejewski T.M."/>
            <person name="Davidsen T.M."/>
            <person name="Wayne K.J."/>
            <person name="Tettelin H."/>
            <person name="Glass J.I."/>
            <person name="Rusch D."/>
            <person name="Podicherti R."/>
            <person name="Tsui H.-C.T."/>
            <person name="Winkler M.E."/>
        </authorList>
    </citation>
    <scope>NUCLEOTIDE SEQUENCE</scope>
</reference>
<evidence type="ECO:0000256" key="3">
    <source>
        <dbReference type="ARBA" id="ARBA00022679"/>
    </source>
</evidence>
<dbReference type="HAMAP" id="MF_00061">
    <property type="entry name" value="IspE"/>
    <property type="match status" value="1"/>
</dbReference>
<dbReference type="PIRSF" id="PIRSF010376">
    <property type="entry name" value="IspE"/>
    <property type="match status" value="1"/>
</dbReference>
<dbReference type="InterPro" id="IPR004424">
    <property type="entry name" value="IspE"/>
</dbReference>
<evidence type="ECO:0000256" key="6">
    <source>
        <dbReference type="ARBA" id="ARBA00022840"/>
    </source>
</evidence>